<dbReference type="RefSeq" id="WP_013076861.1">
    <property type="nucleotide sequence ID" value="NC_014098.1"/>
</dbReference>
<evidence type="ECO:0000313" key="2">
    <source>
        <dbReference type="Proteomes" id="UP000002368"/>
    </source>
</evidence>
<evidence type="ECO:0000313" key="1">
    <source>
        <dbReference type="EMBL" id="ADG07580.1"/>
    </source>
</evidence>
<dbReference type="HOGENOM" id="CLU_125515_0_0_9"/>
<proteinExistence type="predicted"/>
<dbReference type="EMBL" id="CP002017">
    <property type="protein sequence ID" value="ADG07580.1"/>
    <property type="molecule type" value="Genomic_DNA"/>
</dbReference>
<accession>D5WVN7</accession>
<organism evidence="1 2">
    <name type="scientific">Kyrpidia tusciae (strain DSM 2912 / NBRC 15312 / T2)</name>
    <name type="common">Bacillus tusciae</name>
    <dbReference type="NCBI Taxonomy" id="562970"/>
    <lineage>
        <taxon>Bacteria</taxon>
        <taxon>Bacillati</taxon>
        <taxon>Bacillota</taxon>
        <taxon>Bacilli</taxon>
        <taxon>Bacillales</taxon>
        <taxon>Alicyclobacillaceae</taxon>
        <taxon>Kyrpidia</taxon>
    </lineage>
</organism>
<dbReference type="eggNOG" id="ENOG50332IY">
    <property type="taxonomic scope" value="Bacteria"/>
</dbReference>
<sequence>MTVLTEGTLQLKLPHGVEGRKFDGDAHGLSHCMKAVDFVVELPDRIIFIEFKDPDHPFSKPKDRQKFIQNFMSGDLDVDLVYKYRDSFLYLWAWKDVKKPVHYLVLIAMRSLTAAELLIRTDELKRKLPLNGPESGMWQRPIVNECGVFNIETWNKQLPDYPVTRIIREGSGSLAGDTRKQSDGKPG</sequence>
<name>D5WVN7_KYRT2</name>
<reference evidence="1 2" key="1">
    <citation type="journal article" date="2011" name="Stand. Genomic Sci.">
        <title>Complete genome sequence of the thermophilic, hydrogen-oxidizing Bacillus tusciae type strain (T2) and reclassification in the new genus, Kyrpidia gen. nov. as Kyrpidia tusciae comb. nov. and emendation of the family Alicyclobacillaceae da Costa and Rainey, 2010.</title>
        <authorList>
            <person name="Klenk H.P."/>
            <person name="Lapidus A."/>
            <person name="Chertkov O."/>
            <person name="Copeland A."/>
            <person name="Del Rio T.G."/>
            <person name="Nolan M."/>
            <person name="Lucas S."/>
            <person name="Chen F."/>
            <person name="Tice H."/>
            <person name="Cheng J.F."/>
            <person name="Han C."/>
            <person name="Bruce D."/>
            <person name="Goodwin L."/>
            <person name="Pitluck S."/>
            <person name="Pati A."/>
            <person name="Ivanova N."/>
            <person name="Mavromatis K."/>
            <person name="Daum C."/>
            <person name="Chen A."/>
            <person name="Palaniappan K."/>
            <person name="Chang Y.J."/>
            <person name="Land M."/>
            <person name="Hauser L."/>
            <person name="Jeffries C.D."/>
            <person name="Detter J.C."/>
            <person name="Rohde M."/>
            <person name="Abt B."/>
            <person name="Pukall R."/>
            <person name="Goker M."/>
            <person name="Bristow J."/>
            <person name="Markowitz V."/>
            <person name="Hugenholtz P."/>
            <person name="Eisen J.A."/>
        </authorList>
    </citation>
    <scope>NUCLEOTIDE SEQUENCE [LARGE SCALE GENOMIC DNA]</scope>
    <source>
        <strain evidence="1 2">DSM 2912</strain>
    </source>
</reference>
<dbReference type="AlphaFoldDB" id="D5WVN7"/>
<protein>
    <submittedName>
        <fullName evidence="1">Uncharacterized protein</fullName>
    </submittedName>
</protein>
<dbReference type="KEGG" id="bts:Btus_2949"/>
<dbReference type="Proteomes" id="UP000002368">
    <property type="component" value="Chromosome"/>
</dbReference>
<gene>
    <name evidence="1" type="ordered locus">Btus_2949</name>
</gene>
<keyword evidence="2" id="KW-1185">Reference proteome</keyword>